<dbReference type="InterPro" id="IPR046349">
    <property type="entry name" value="C1-like_sf"/>
</dbReference>
<evidence type="ECO:0000256" key="6">
    <source>
        <dbReference type="ARBA" id="ARBA00022723"/>
    </source>
</evidence>
<dbReference type="InterPro" id="IPR017892">
    <property type="entry name" value="Pkinase_C"/>
</dbReference>
<dbReference type="CDD" id="cd20823">
    <property type="entry name" value="C1_ScPKC1-like_rpt2"/>
    <property type="match status" value="1"/>
</dbReference>
<feature type="domain" description="REM-1" evidence="22">
    <location>
        <begin position="1"/>
        <end position="68"/>
    </location>
</feature>
<comment type="similarity">
    <text evidence="1">Belongs to the protein kinase superfamily. AGC Ser/Thr protein kinase family. PKC subfamily.</text>
</comment>
<dbReference type="PROSITE" id="PS00479">
    <property type="entry name" value="ZF_DAG_PE_1"/>
    <property type="match status" value="1"/>
</dbReference>
<evidence type="ECO:0000259" key="19">
    <source>
        <dbReference type="PROSITE" id="PS50011"/>
    </source>
</evidence>
<dbReference type="Pfam" id="PF00069">
    <property type="entry name" value="Pkinase"/>
    <property type="match status" value="1"/>
</dbReference>
<evidence type="ECO:0000256" key="12">
    <source>
        <dbReference type="ARBA" id="ARBA00022840"/>
    </source>
</evidence>
<dbReference type="PROSITE" id="PS50004">
    <property type="entry name" value="C2"/>
    <property type="match status" value="1"/>
</dbReference>
<evidence type="ECO:0000256" key="14">
    <source>
        <dbReference type="ARBA" id="ARBA00047470"/>
    </source>
</evidence>
<dbReference type="InterPro" id="IPR000719">
    <property type="entry name" value="Prot_kinase_dom"/>
</dbReference>
<dbReference type="FunFam" id="3.30.60.20:FF:000064">
    <property type="entry name" value="Protein kinase C"/>
    <property type="match status" value="1"/>
</dbReference>
<evidence type="ECO:0000256" key="2">
    <source>
        <dbReference type="ARBA" id="ARBA00012429"/>
    </source>
</evidence>
<keyword evidence="3" id="KW-0723">Serine/threonine-protein kinase</keyword>
<dbReference type="PROSITE" id="PS50081">
    <property type="entry name" value="ZF_DAG_PE_2"/>
    <property type="match status" value="2"/>
</dbReference>
<feature type="region of interest" description="Disordered" evidence="17">
    <location>
        <begin position="760"/>
        <end position="849"/>
    </location>
</feature>
<dbReference type="InterPro" id="IPR011009">
    <property type="entry name" value="Kinase-like_dom_sf"/>
</dbReference>
<dbReference type="STRING" id="269621.A0A238F657"/>
<gene>
    <name evidence="23" type="ORF">BQ2448_380</name>
</gene>
<keyword evidence="4" id="KW-0597">Phosphoprotein</keyword>
<feature type="region of interest" description="Disordered" evidence="17">
    <location>
        <begin position="652"/>
        <end position="714"/>
    </location>
</feature>
<dbReference type="Pfam" id="PF00433">
    <property type="entry name" value="Pkinase_C"/>
    <property type="match status" value="1"/>
</dbReference>
<dbReference type="InterPro" id="IPR035892">
    <property type="entry name" value="C2_domain_sf"/>
</dbReference>
<dbReference type="GO" id="GO:0004697">
    <property type="term" value="F:diacylglycerol-dependent serine/threonine kinase activity"/>
    <property type="evidence" value="ECO:0007669"/>
    <property type="project" value="UniProtKB-EC"/>
</dbReference>
<dbReference type="PROSITE" id="PS00107">
    <property type="entry name" value="PROTEIN_KINASE_ATP"/>
    <property type="match status" value="1"/>
</dbReference>
<organism evidence="23 24">
    <name type="scientific">Microbotryum intermedium</name>
    <dbReference type="NCBI Taxonomy" id="269621"/>
    <lineage>
        <taxon>Eukaryota</taxon>
        <taxon>Fungi</taxon>
        <taxon>Dikarya</taxon>
        <taxon>Basidiomycota</taxon>
        <taxon>Pucciniomycotina</taxon>
        <taxon>Microbotryomycetes</taxon>
        <taxon>Microbotryales</taxon>
        <taxon>Microbotryaceae</taxon>
        <taxon>Microbotryum</taxon>
    </lineage>
</organism>
<dbReference type="PROSITE" id="PS00108">
    <property type="entry name" value="PROTEIN_KINASE_ST"/>
    <property type="match status" value="1"/>
</dbReference>
<feature type="domain" description="REM-1" evidence="22">
    <location>
        <begin position="191"/>
        <end position="268"/>
    </location>
</feature>
<feature type="region of interest" description="Disordered" evidence="17">
    <location>
        <begin position="76"/>
        <end position="134"/>
    </location>
</feature>
<dbReference type="SUPFAM" id="SSF57889">
    <property type="entry name" value="Cysteine-rich domain"/>
    <property type="match status" value="2"/>
</dbReference>
<evidence type="ECO:0000313" key="23">
    <source>
        <dbReference type="EMBL" id="SCV68259.1"/>
    </source>
</evidence>
<keyword evidence="6" id="KW-0479">Metal-binding</keyword>
<dbReference type="SMART" id="SM00109">
    <property type="entry name" value="C1"/>
    <property type="match status" value="2"/>
</dbReference>
<dbReference type="SUPFAM" id="SSF46585">
    <property type="entry name" value="HR1 repeat"/>
    <property type="match status" value="2"/>
</dbReference>
<dbReference type="CDD" id="cd20822">
    <property type="entry name" value="C1_ScPKC1-like_rpt1"/>
    <property type="match status" value="1"/>
</dbReference>
<evidence type="ECO:0000256" key="7">
    <source>
        <dbReference type="ARBA" id="ARBA00022737"/>
    </source>
</evidence>
<evidence type="ECO:0000313" key="24">
    <source>
        <dbReference type="Proteomes" id="UP000198372"/>
    </source>
</evidence>
<evidence type="ECO:0000256" key="4">
    <source>
        <dbReference type="ARBA" id="ARBA00022553"/>
    </source>
</evidence>
<feature type="binding site" evidence="16">
    <location>
        <position position="1107"/>
    </location>
    <ligand>
        <name>ATP</name>
        <dbReference type="ChEBI" id="CHEBI:30616"/>
    </ligand>
</feature>
<dbReference type="InterPro" id="IPR011072">
    <property type="entry name" value="HR1_rho-bd"/>
</dbReference>
<dbReference type="SMART" id="SM00133">
    <property type="entry name" value="S_TK_X"/>
    <property type="match status" value="1"/>
</dbReference>
<keyword evidence="8 16" id="KW-0547">Nucleotide-binding</keyword>
<feature type="domain" description="AGC-kinase C-terminal" evidence="21">
    <location>
        <begin position="1338"/>
        <end position="1402"/>
    </location>
</feature>
<evidence type="ECO:0000259" key="20">
    <source>
        <dbReference type="PROSITE" id="PS50081"/>
    </source>
</evidence>
<feature type="compositionally biased region" description="Basic and acidic residues" evidence="17">
    <location>
        <begin position="982"/>
        <end position="996"/>
    </location>
</feature>
<dbReference type="Gene3D" id="3.30.200.20">
    <property type="entry name" value="Phosphorylase Kinase, domain 1"/>
    <property type="match status" value="1"/>
</dbReference>
<keyword evidence="9" id="KW-0863">Zinc-finger</keyword>
<feature type="compositionally biased region" description="Polar residues" evidence="17">
    <location>
        <begin position="671"/>
        <end position="684"/>
    </location>
</feature>
<accession>A0A238F657</accession>
<evidence type="ECO:0000256" key="3">
    <source>
        <dbReference type="ARBA" id="ARBA00022527"/>
    </source>
</evidence>
<dbReference type="SMART" id="SM00742">
    <property type="entry name" value="Hr1"/>
    <property type="match status" value="2"/>
</dbReference>
<sequence>MADLSSKIASLHSRISKEHKILEGFQAMRSATSNQDVIRTCDSKIREAQKTIGWFEQSLYELQQRAGVGAGAGAGAATCGAGGSNSPAGGPHNPYQQHNPPRGASSMAPAEYGHRNPTNQPYNGGVGAAPGGRDLPPPPAGAMPTYLQNQYGPGSIGGTSGRGEDARSAGVIMGEGTPAAKVHYSSLDLIKADTPLNTAKISRMLHQLEFKLHVERQYKEGIDKMAKLYLMDGDKKARADTENKRVESRQKMVLLSQALKRYKTLDVMGELGEDDDGISEDVKNNIRRPLSGALQITIRQARDLAHAPQPKKSKHSSETVIYVKVEDTPRARTHPSKTDRWNEDFEIHVDKANEVEVTIYDRIPGAEAPQPIGMLWLRLSDIVEELRRRKTGAEAGPGWVTAARVNAHPGSGGQGGAAGMDQPVMGEGSAANRAQSYRGAGGEFGQAGGAGEGIDAWFAVEPEGAIMLHLNFGQCFGVKSNVRKRPYDAGGLGRQGAVRKRKEEVHEQNGHQFVQKQFYAVVLCALCGEFLLKGAGMQCEDCKYACHKNCYPKVVTKCISKSNADSEKDEEQINHRIPHRFEPITNISPNWCAHCGLVLPLGRKHARKCSEPNCGITAHAECVHLVPDFCGMSMVMANQLLSDIKKINDAKSGARRANQAVGPRPGRGAGSAQSSPYAQPTPVGTTLGRRSENSSDGGYGAGRPPPPQQGYRPSEELAGEMGRVNLQGAAPPATSRPPQSSAPAAANYSSYGQQIVYGAGAASQGQQQQQQQQQQPAAYGQNRQSPQATSPVSSTRQSTSSTSTIASFGNDLQGSSLGSSDPVRGAQQSQQQQQQQQYPGGAYASSQYTSMAPTSVSLQQSLGSYGQQLQQPQLQPSSGYGQRDQYTAPSRCEPAQSPSHQLPSSSSQTPTRPSVVTSSAQSSSQPSQQSPSYQPSSPQSRIPSSNLDPRLASPSTSPAHQQQQQVAPKTPQQQLQQQQAEQYKHLRELEEREHQKQLQQQRMVQQQQQQQQQQAPPQQPQRAYEDAQMSLPSPAVSSMPLVPPSSSAVRRGPPPAVTIPAPFPVAAPSRRRIGLDDFNFLAVLGKGNFGKVMLAEEKVSSQLYAIKVLKKEFIIENDEVESTKSEKRVFLAAARERHPFLLGLHSCFQTETRIYFVMEYISGGDLMLHIQREQFTPRRAKFYAAEVLLALEYFHTQGIVYRDLKLDNILLTLDGHIKVADYGLCKEEMWYGKTTSTFCGTPEFMAPEIILEQRYGRAVDWWAFGVLIYEMLLGQSPFRGDDEDEIFDAILEDEPLYPIHMPKDSVSILQKLLTRDPTRRLGAGESDAAEIKAHLFFKDTNWDDIFHKRVPSPFFPNITSATDTSNFDSEFTKEQPTLTPVHSTLSAQDQGEFAGFSWTAAW</sequence>
<dbReference type="FunFam" id="3.30.200.20:FF:000103">
    <property type="entry name" value="Protein kinase C"/>
    <property type="match status" value="1"/>
</dbReference>
<dbReference type="SUPFAM" id="SSF56112">
    <property type="entry name" value="Protein kinase-like (PK-like)"/>
    <property type="match status" value="1"/>
</dbReference>
<protein>
    <recommendedName>
        <fullName evidence="2">protein kinase C</fullName>
        <ecNumber evidence="2">2.7.11.13</ecNumber>
    </recommendedName>
</protein>
<evidence type="ECO:0000256" key="11">
    <source>
        <dbReference type="ARBA" id="ARBA00022833"/>
    </source>
</evidence>
<evidence type="ECO:0000256" key="9">
    <source>
        <dbReference type="ARBA" id="ARBA00022771"/>
    </source>
</evidence>
<dbReference type="GO" id="GO:0009272">
    <property type="term" value="P:fungal-type cell wall biogenesis"/>
    <property type="evidence" value="ECO:0007669"/>
    <property type="project" value="InterPro"/>
</dbReference>
<dbReference type="Gene3D" id="2.60.40.150">
    <property type="entry name" value="C2 domain"/>
    <property type="match status" value="1"/>
</dbReference>
<dbReference type="CDD" id="cd11620">
    <property type="entry name" value="HR1_PKC-like_2_fungi"/>
    <property type="match status" value="1"/>
</dbReference>
<dbReference type="InterPro" id="IPR002219">
    <property type="entry name" value="PKC_DAG/PE"/>
</dbReference>
<dbReference type="InterPro" id="IPR000961">
    <property type="entry name" value="AGC-kinase_C"/>
</dbReference>
<dbReference type="GO" id="GO:0008270">
    <property type="term" value="F:zinc ion binding"/>
    <property type="evidence" value="ECO:0007669"/>
    <property type="project" value="UniProtKB-KW"/>
</dbReference>
<dbReference type="PANTHER" id="PTHR24351">
    <property type="entry name" value="RIBOSOMAL PROTEIN S6 KINASE"/>
    <property type="match status" value="1"/>
</dbReference>
<evidence type="ECO:0000256" key="1">
    <source>
        <dbReference type="ARBA" id="ARBA00005490"/>
    </source>
</evidence>
<feature type="region of interest" description="Disordered" evidence="17">
    <location>
        <begin position="862"/>
        <end position="1053"/>
    </location>
</feature>
<feature type="compositionally biased region" description="Low complexity" evidence="17">
    <location>
        <begin position="894"/>
        <end position="945"/>
    </location>
</feature>
<keyword evidence="24" id="KW-1185">Reference proteome</keyword>
<dbReference type="GO" id="GO:0007165">
    <property type="term" value="P:signal transduction"/>
    <property type="evidence" value="ECO:0007669"/>
    <property type="project" value="InterPro"/>
</dbReference>
<feature type="compositionally biased region" description="Low complexity" evidence="17">
    <location>
        <begin position="76"/>
        <end position="93"/>
    </location>
</feature>
<feature type="compositionally biased region" description="Low complexity" evidence="17">
    <location>
        <begin position="760"/>
        <end position="781"/>
    </location>
</feature>
<dbReference type="EMBL" id="FMSP01000003">
    <property type="protein sequence ID" value="SCV68259.1"/>
    <property type="molecule type" value="Genomic_DNA"/>
</dbReference>
<dbReference type="InterPro" id="IPR017441">
    <property type="entry name" value="Protein_kinase_ATP_BS"/>
</dbReference>
<dbReference type="PROSITE" id="PS51860">
    <property type="entry name" value="REM_1"/>
    <property type="match status" value="2"/>
</dbReference>
<feature type="domain" description="C2" evidence="18">
    <location>
        <begin position="274"/>
        <end position="392"/>
    </location>
</feature>
<reference evidence="24" key="1">
    <citation type="submission" date="2016-09" db="EMBL/GenBank/DDBJ databases">
        <authorList>
            <person name="Jeantristanb JTB J.-T."/>
            <person name="Ricardo R."/>
        </authorList>
    </citation>
    <scope>NUCLEOTIDE SEQUENCE [LARGE SCALE GENOMIC DNA]</scope>
</reference>
<feature type="compositionally biased region" description="Polar residues" evidence="17">
    <location>
        <begin position="810"/>
        <end position="819"/>
    </location>
</feature>
<evidence type="ECO:0000256" key="15">
    <source>
        <dbReference type="PROSITE-ProRule" id="PRU01207"/>
    </source>
</evidence>
<feature type="compositionally biased region" description="Low complexity" evidence="17">
    <location>
        <begin position="958"/>
        <end position="981"/>
    </location>
</feature>
<keyword evidence="5" id="KW-0808">Transferase</keyword>
<evidence type="ECO:0000256" key="10">
    <source>
        <dbReference type="ARBA" id="ARBA00022777"/>
    </source>
</evidence>
<comment type="catalytic activity">
    <reaction evidence="13">
        <text>L-threonyl-[protein] + ATP = O-phospho-L-threonyl-[protein] + ADP + H(+)</text>
        <dbReference type="Rhea" id="RHEA:46608"/>
        <dbReference type="Rhea" id="RHEA-COMP:11060"/>
        <dbReference type="Rhea" id="RHEA-COMP:11605"/>
        <dbReference type="ChEBI" id="CHEBI:15378"/>
        <dbReference type="ChEBI" id="CHEBI:30013"/>
        <dbReference type="ChEBI" id="CHEBI:30616"/>
        <dbReference type="ChEBI" id="CHEBI:61977"/>
        <dbReference type="ChEBI" id="CHEBI:456216"/>
        <dbReference type="EC" id="2.7.11.13"/>
    </reaction>
</comment>
<dbReference type="PROSITE" id="PS50011">
    <property type="entry name" value="PROTEIN_KINASE_DOM"/>
    <property type="match status" value="1"/>
</dbReference>
<feature type="compositionally biased region" description="Low complexity" evidence="17">
    <location>
        <begin position="827"/>
        <end position="837"/>
    </location>
</feature>
<evidence type="ECO:0000256" key="5">
    <source>
        <dbReference type="ARBA" id="ARBA00022679"/>
    </source>
</evidence>
<feature type="domain" description="Phorbol-ester/DAG-type" evidence="20">
    <location>
        <begin position="510"/>
        <end position="558"/>
    </location>
</feature>
<dbReference type="SMART" id="SM00220">
    <property type="entry name" value="S_TKc"/>
    <property type="match status" value="1"/>
</dbReference>
<name>A0A238F657_9BASI</name>
<feature type="domain" description="Phorbol-ester/DAG-type" evidence="20">
    <location>
        <begin position="578"/>
        <end position="630"/>
    </location>
</feature>
<dbReference type="PROSITE" id="PS51285">
    <property type="entry name" value="AGC_KINASE_CTER"/>
    <property type="match status" value="1"/>
</dbReference>
<dbReference type="InterPro" id="IPR000008">
    <property type="entry name" value="C2_dom"/>
</dbReference>
<dbReference type="FunFam" id="3.30.60.20:FF:000014">
    <property type="entry name" value="Protein kinase C"/>
    <property type="match status" value="1"/>
</dbReference>
<dbReference type="Pfam" id="PF00130">
    <property type="entry name" value="C1_1"/>
    <property type="match status" value="2"/>
</dbReference>
<dbReference type="GO" id="GO:0005524">
    <property type="term" value="F:ATP binding"/>
    <property type="evidence" value="ECO:0007669"/>
    <property type="project" value="UniProtKB-UniRule"/>
</dbReference>
<feature type="compositionally biased region" description="Low complexity" evidence="17">
    <location>
        <begin position="1029"/>
        <end position="1048"/>
    </location>
</feature>
<feature type="compositionally biased region" description="Low complexity" evidence="17">
    <location>
        <begin position="789"/>
        <end position="807"/>
    </location>
</feature>
<dbReference type="OrthoDB" id="63267at2759"/>
<dbReference type="InterPro" id="IPR008271">
    <property type="entry name" value="Ser/Thr_kinase_AS"/>
</dbReference>
<feature type="compositionally biased region" description="Low complexity" evidence="17">
    <location>
        <begin position="997"/>
        <end position="1016"/>
    </location>
</feature>
<keyword evidence="15" id="KW-0175">Coiled coil</keyword>
<evidence type="ECO:0000256" key="16">
    <source>
        <dbReference type="PROSITE-ProRule" id="PRU10141"/>
    </source>
</evidence>
<dbReference type="InterPro" id="IPR036274">
    <property type="entry name" value="HR1_rpt_sf"/>
</dbReference>
<keyword evidence="11" id="KW-0862">Zinc</keyword>
<feature type="domain" description="Protein kinase" evidence="19">
    <location>
        <begin position="1078"/>
        <end position="1337"/>
    </location>
</feature>
<feature type="compositionally biased region" description="Low complexity" evidence="17">
    <location>
        <begin position="862"/>
        <end position="882"/>
    </location>
</feature>
<evidence type="ECO:0000256" key="17">
    <source>
        <dbReference type="SAM" id="MobiDB-lite"/>
    </source>
</evidence>
<dbReference type="Pfam" id="PF02185">
    <property type="entry name" value="HR1"/>
    <property type="match status" value="2"/>
</dbReference>
<proteinExistence type="inferred from homology"/>
<dbReference type="CDD" id="cd05570">
    <property type="entry name" value="STKc_PKC"/>
    <property type="match status" value="1"/>
</dbReference>
<dbReference type="Gene3D" id="1.10.287.160">
    <property type="entry name" value="HR1 repeat"/>
    <property type="match status" value="1"/>
</dbReference>
<evidence type="ECO:0000259" key="18">
    <source>
        <dbReference type="PROSITE" id="PS50004"/>
    </source>
</evidence>
<dbReference type="Pfam" id="PF00168">
    <property type="entry name" value="C2"/>
    <property type="match status" value="1"/>
</dbReference>
<keyword evidence="12 16" id="KW-0067">ATP-binding</keyword>
<dbReference type="GO" id="GO:0106310">
    <property type="term" value="F:protein serine kinase activity"/>
    <property type="evidence" value="ECO:0007669"/>
    <property type="project" value="RHEA"/>
</dbReference>
<evidence type="ECO:0000256" key="8">
    <source>
        <dbReference type="ARBA" id="ARBA00022741"/>
    </source>
</evidence>
<evidence type="ECO:0000256" key="13">
    <source>
        <dbReference type="ARBA" id="ARBA00047272"/>
    </source>
</evidence>
<keyword evidence="10" id="KW-0418">Kinase</keyword>
<comment type="catalytic activity">
    <reaction evidence="14">
        <text>L-seryl-[protein] + ATP = O-phospho-L-seryl-[protein] + ADP + H(+)</text>
        <dbReference type="Rhea" id="RHEA:17989"/>
        <dbReference type="Rhea" id="RHEA-COMP:9863"/>
        <dbReference type="Rhea" id="RHEA-COMP:11604"/>
        <dbReference type="ChEBI" id="CHEBI:15378"/>
        <dbReference type="ChEBI" id="CHEBI:29999"/>
        <dbReference type="ChEBI" id="CHEBI:30616"/>
        <dbReference type="ChEBI" id="CHEBI:83421"/>
        <dbReference type="ChEBI" id="CHEBI:456216"/>
        <dbReference type="EC" id="2.7.11.13"/>
    </reaction>
</comment>
<feature type="region of interest" description="Disordered" evidence="17">
    <location>
        <begin position="411"/>
        <end position="432"/>
    </location>
</feature>
<dbReference type="SMART" id="SM00239">
    <property type="entry name" value="C2"/>
    <property type="match status" value="1"/>
</dbReference>
<dbReference type="Gene3D" id="1.10.510.10">
    <property type="entry name" value="Transferase(Phosphotransferase) domain 1"/>
    <property type="match status" value="1"/>
</dbReference>
<dbReference type="Gene3D" id="3.30.60.20">
    <property type="match status" value="2"/>
</dbReference>
<dbReference type="Proteomes" id="UP000198372">
    <property type="component" value="Unassembled WGS sequence"/>
</dbReference>
<evidence type="ECO:0000259" key="21">
    <source>
        <dbReference type="PROSITE" id="PS51285"/>
    </source>
</evidence>
<dbReference type="EC" id="2.7.11.13" evidence="2"/>
<keyword evidence="7" id="KW-0677">Repeat</keyword>
<dbReference type="InterPro" id="IPR037312">
    <property type="entry name" value="PKC-like_HR1"/>
</dbReference>
<dbReference type="SUPFAM" id="SSF49562">
    <property type="entry name" value="C2 domain (Calcium/lipid-binding domain, CaLB)"/>
    <property type="match status" value="1"/>
</dbReference>
<evidence type="ECO:0000259" key="22">
    <source>
        <dbReference type="PROSITE" id="PS51860"/>
    </source>
</evidence>
<dbReference type="FunFam" id="1.10.510.10:FF:000101">
    <property type="entry name" value="Protein kinase C"/>
    <property type="match status" value="1"/>
</dbReference>